<evidence type="ECO:0000313" key="7">
    <source>
        <dbReference type="Proteomes" id="UP001162131"/>
    </source>
</evidence>
<keyword evidence="7" id="KW-1185">Reference proteome</keyword>
<evidence type="ECO:0000259" key="5">
    <source>
        <dbReference type="Pfam" id="PF04500"/>
    </source>
</evidence>
<proteinExistence type="predicted"/>
<dbReference type="Gene3D" id="2.20.25.240">
    <property type="match status" value="1"/>
</dbReference>
<gene>
    <name evidence="6" type="ORF">BSTOLATCC_MIC44207</name>
</gene>
<dbReference type="InterPro" id="IPR007588">
    <property type="entry name" value="Znf_FLYWCH"/>
</dbReference>
<keyword evidence="3" id="KW-0862">Zinc</keyword>
<dbReference type="Pfam" id="PF04500">
    <property type="entry name" value="FLYWCH"/>
    <property type="match status" value="1"/>
</dbReference>
<evidence type="ECO:0000256" key="1">
    <source>
        <dbReference type="ARBA" id="ARBA00022723"/>
    </source>
</evidence>
<organism evidence="6 7">
    <name type="scientific">Blepharisma stoltei</name>
    <dbReference type="NCBI Taxonomy" id="1481888"/>
    <lineage>
        <taxon>Eukaryota</taxon>
        <taxon>Sar</taxon>
        <taxon>Alveolata</taxon>
        <taxon>Ciliophora</taxon>
        <taxon>Postciliodesmatophora</taxon>
        <taxon>Heterotrichea</taxon>
        <taxon>Heterotrichida</taxon>
        <taxon>Blepharismidae</taxon>
        <taxon>Blepharisma</taxon>
    </lineage>
</organism>
<evidence type="ECO:0000256" key="2">
    <source>
        <dbReference type="ARBA" id="ARBA00022771"/>
    </source>
</evidence>
<keyword evidence="2" id="KW-0863">Zinc-finger</keyword>
<dbReference type="EMBL" id="CAJZBQ010000044">
    <property type="protein sequence ID" value="CAG9327574.1"/>
    <property type="molecule type" value="Genomic_DNA"/>
</dbReference>
<evidence type="ECO:0000256" key="4">
    <source>
        <dbReference type="SAM" id="SignalP"/>
    </source>
</evidence>
<evidence type="ECO:0000313" key="6">
    <source>
        <dbReference type="EMBL" id="CAG9327574.1"/>
    </source>
</evidence>
<feature type="chain" id="PRO_5043381336" description="FLYWCH-type domain-containing protein" evidence="4">
    <location>
        <begin position="29"/>
        <end position="228"/>
    </location>
</feature>
<dbReference type="AlphaFoldDB" id="A0AAU9K0S8"/>
<keyword evidence="4" id="KW-0732">Signal</keyword>
<feature type="domain" description="FLYWCH-type" evidence="5">
    <location>
        <begin position="37"/>
        <end position="77"/>
    </location>
</feature>
<keyword evidence="1" id="KW-0479">Metal-binding</keyword>
<accession>A0AAU9K0S8</accession>
<name>A0AAU9K0S8_9CILI</name>
<protein>
    <recommendedName>
        <fullName evidence="5">FLYWCH-type domain-containing protein</fullName>
    </recommendedName>
</protein>
<dbReference type="Proteomes" id="UP001162131">
    <property type="component" value="Unassembled WGS sequence"/>
</dbReference>
<evidence type="ECO:0000256" key="3">
    <source>
        <dbReference type="ARBA" id="ARBA00022833"/>
    </source>
</evidence>
<comment type="caution">
    <text evidence="6">The sequence shown here is derived from an EMBL/GenBank/DDBJ whole genome shotgun (WGS) entry which is preliminary data.</text>
</comment>
<dbReference type="GO" id="GO:0008270">
    <property type="term" value="F:zinc ion binding"/>
    <property type="evidence" value="ECO:0007669"/>
    <property type="project" value="UniProtKB-KW"/>
</dbReference>
<sequence>MAQPLRDSQRWLLNNWVLSFIFWLRMQQEQDMEVVHYTYYRHSAPKDVIYYRCSDRRCPARLHYDTQTKEISFKNNHLSPAIHRPSNSKRAITTQQLLKMPDHKMRAPVVVTQVIPSQKVRSEEELNLPKKRERFVTLINGSPQEIFMIRFFVDNVDSAHLFSREVISKCIGNKVNCFTTGVQLTFANSQDLKVVIEVETVQDQISKVILLMNQVFGKEIDVDIFKKH</sequence>
<reference evidence="6" key="1">
    <citation type="submission" date="2021-09" db="EMBL/GenBank/DDBJ databases">
        <authorList>
            <consortium name="AG Swart"/>
            <person name="Singh M."/>
            <person name="Singh A."/>
            <person name="Seah K."/>
            <person name="Emmerich C."/>
        </authorList>
    </citation>
    <scope>NUCLEOTIDE SEQUENCE</scope>
    <source>
        <strain evidence="6">ATCC30299</strain>
    </source>
</reference>
<feature type="signal peptide" evidence="4">
    <location>
        <begin position="1"/>
        <end position="28"/>
    </location>
</feature>